<organism evidence="1 2">
    <name type="scientific">Chitinivorax tropicus</name>
    <dbReference type="NCBI Taxonomy" id="714531"/>
    <lineage>
        <taxon>Bacteria</taxon>
        <taxon>Pseudomonadati</taxon>
        <taxon>Pseudomonadota</taxon>
        <taxon>Betaproteobacteria</taxon>
        <taxon>Chitinivorax</taxon>
    </lineage>
</organism>
<protein>
    <recommendedName>
        <fullName evidence="3">DUF2917 domain-containing protein</fullName>
    </recommendedName>
</protein>
<dbReference type="EMBL" id="JACHHY010000005">
    <property type="protein sequence ID" value="MBB5017888.1"/>
    <property type="molecule type" value="Genomic_DNA"/>
</dbReference>
<reference evidence="1 2" key="1">
    <citation type="submission" date="2020-08" db="EMBL/GenBank/DDBJ databases">
        <title>Genomic Encyclopedia of Type Strains, Phase IV (KMG-IV): sequencing the most valuable type-strain genomes for metagenomic binning, comparative biology and taxonomic classification.</title>
        <authorList>
            <person name="Goeker M."/>
        </authorList>
    </citation>
    <scope>NUCLEOTIDE SEQUENCE [LARGE SCALE GENOMIC DNA]</scope>
    <source>
        <strain evidence="1 2">DSM 27165</strain>
    </source>
</reference>
<dbReference type="InterPro" id="IPR021317">
    <property type="entry name" value="DUF2917"/>
</dbReference>
<dbReference type="AlphaFoldDB" id="A0A840MGW3"/>
<sequence>MKTFQLALQTVLKLNDGQAAVITCTRGMVWLTESGKDIVLKCGERYQLHGKDMAVIEPLAHSTITVEHPTLLKRPSAFNGIPSPRTE</sequence>
<evidence type="ECO:0000313" key="2">
    <source>
        <dbReference type="Proteomes" id="UP000575898"/>
    </source>
</evidence>
<proteinExistence type="predicted"/>
<evidence type="ECO:0000313" key="1">
    <source>
        <dbReference type="EMBL" id="MBB5017888.1"/>
    </source>
</evidence>
<gene>
    <name evidence="1" type="ORF">HNQ59_001158</name>
</gene>
<dbReference type="Pfam" id="PF11142">
    <property type="entry name" value="DUF2917"/>
    <property type="match status" value="1"/>
</dbReference>
<evidence type="ECO:0008006" key="3">
    <source>
        <dbReference type="Google" id="ProtNLM"/>
    </source>
</evidence>
<accession>A0A840MGW3</accession>
<keyword evidence="2" id="KW-1185">Reference proteome</keyword>
<dbReference type="Proteomes" id="UP000575898">
    <property type="component" value="Unassembled WGS sequence"/>
</dbReference>
<comment type="caution">
    <text evidence="1">The sequence shown here is derived from an EMBL/GenBank/DDBJ whole genome shotgun (WGS) entry which is preliminary data.</text>
</comment>
<name>A0A840MGW3_9PROT</name>
<dbReference type="RefSeq" id="WP_184036343.1">
    <property type="nucleotide sequence ID" value="NZ_JACHHY010000005.1"/>
</dbReference>